<dbReference type="AlphaFoldDB" id="A0A4Q8CZJ1"/>
<feature type="signal peptide" evidence="2">
    <location>
        <begin position="1"/>
        <end position="21"/>
    </location>
</feature>
<reference evidence="3 4" key="1">
    <citation type="submission" date="2019-02" db="EMBL/GenBank/DDBJ databases">
        <title>Genomic Encyclopedia of Type Strains, Phase IV (KMG-IV): sequencing the most valuable type-strain genomes for metagenomic binning, comparative biology and taxonomic classification.</title>
        <authorList>
            <person name="Goeker M."/>
        </authorList>
    </citation>
    <scope>NUCLEOTIDE SEQUENCE [LARGE SCALE GENOMIC DNA]</scope>
    <source>
        <strain evidence="3 4">DSM 21056</strain>
    </source>
</reference>
<evidence type="ECO:0000256" key="2">
    <source>
        <dbReference type="SAM" id="SignalP"/>
    </source>
</evidence>
<evidence type="ECO:0000313" key="4">
    <source>
        <dbReference type="Proteomes" id="UP000292298"/>
    </source>
</evidence>
<sequence length="157" mass="17267">MKTAASITLLSALAIAPMAHAADSTGAIDRIVTAASEHGITHFNELEFEDDEMTEVEGWMDGEWYTEIKMTESGEVIREKREKRIDGVWGMSADQVRNYAEAAFGEGMTRIEGIEVDEKGHVEVEGDGDSENGKDGDGEMKVYFRLGDTSLSNVTRD</sequence>
<gene>
    <name evidence="3" type="ORF">EV698_0650</name>
</gene>
<feature type="region of interest" description="Disordered" evidence="1">
    <location>
        <begin position="121"/>
        <end position="140"/>
    </location>
</feature>
<feature type="chain" id="PRO_5020485879" evidence="2">
    <location>
        <begin position="22"/>
        <end position="157"/>
    </location>
</feature>
<organism evidence="3 4">
    <name type="scientific">Spiribacter vilamensis</name>
    <dbReference type="NCBI Taxonomy" id="531306"/>
    <lineage>
        <taxon>Bacteria</taxon>
        <taxon>Pseudomonadati</taxon>
        <taxon>Pseudomonadota</taxon>
        <taxon>Gammaproteobacteria</taxon>
        <taxon>Chromatiales</taxon>
        <taxon>Ectothiorhodospiraceae</taxon>
        <taxon>Spiribacter</taxon>
    </lineage>
</organism>
<dbReference type="EMBL" id="SHLI01000001">
    <property type="protein sequence ID" value="RZU98404.1"/>
    <property type="molecule type" value="Genomic_DNA"/>
</dbReference>
<accession>A0A4Q8CZJ1</accession>
<dbReference type="OrthoDB" id="7595029at2"/>
<evidence type="ECO:0000256" key="1">
    <source>
        <dbReference type="SAM" id="MobiDB-lite"/>
    </source>
</evidence>
<keyword evidence="4" id="KW-1185">Reference proteome</keyword>
<dbReference type="Proteomes" id="UP000292298">
    <property type="component" value="Unassembled WGS sequence"/>
</dbReference>
<protein>
    <submittedName>
        <fullName evidence="3">YpeB-like protein with putative protease inhibitory function</fullName>
    </submittedName>
</protein>
<proteinExistence type="predicted"/>
<keyword evidence="2" id="KW-0732">Signal</keyword>
<dbReference type="RefSeq" id="WP_130502720.1">
    <property type="nucleotide sequence ID" value="NZ_SHLI01000001.1"/>
</dbReference>
<name>A0A4Q8CZJ1_9GAMM</name>
<comment type="caution">
    <text evidence="3">The sequence shown here is derived from an EMBL/GenBank/DDBJ whole genome shotgun (WGS) entry which is preliminary data.</text>
</comment>
<evidence type="ECO:0000313" key="3">
    <source>
        <dbReference type="EMBL" id="RZU98404.1"/>
    </source>
</evidence>
<feature type="compositionally biased region" description="Basic and acidic residues" evidence="1">
    <location>
        <begin position="131"/>
        <end position="140"/>
    </location>
</feature>